<dbReference type="PATRIC" id="fig|1434107.4.peg.1757"/>
<dbReference type="RefSeq" id="WP_048107341.1">
    <property type="nucleotide sequence ID" value="NZ_CP009517.1"/>
</dbReference>
<feature type="domain" description="Peptidase C39-like" evidence="1">
    <location>
        <begin position="258"/>
        <end position="382"/>
    </location>
</feature>
<dbReference type="KEGG" id="mbak:MSBR3_1344"/>
<dbReference type="Pfam" id="PF13529">
    <property type="entry name" value="Peptidase_C39_2"/>
    <property type="match status" value="1"/>
</dbReference>
<dbReference type="GO" id="GO:0016740">
    <property type="term" value="F:transferase activity"/>
    <property type="evidence" value="ECO:0007669"/>
    <property type="project" value="UniProtKB-KW"/>
</dbReference>
<reference evidence="2" key="1">
    <citation type="submission" date="2014-07" db="EMBL/GenBank/DDBJ databases">
        <title>Methanogenic archaea and the global carbon cycle.</title>
        <authorList>
            <person name="Henriksen J.R."/>
            <person name="Luke J."/>
            <person name="Reinhart S."/>
            <person name="Benedict M.N."/>
            <person name="Youngblut N.D."/>
            <person name="Metcalf M.E."/>
            <person name="Whitaker R.J."/>
            <person name="Metcalf W.W."/>
        </authorList>
    </citation>
    <scope>NUCLEOTIDE SEQUENCE [LARGE SCALE GENOMIC DNA]</scope>
    <source>
        <strain evidence="2">3</strain>
    </source>
</reference>
<gene>
    <name evidence="2" type="ORF">MSBR3_1344</name>
</gene>
<dbReference type="InterPro" id="IPR039564">
    <property type="entry name" value="Peptidase_C39-like"/>
</dbReference>
<evidence type="ECO:0000313" key="2">
    <source>
        <dbReference type="EMBL" id="AKB81922.1"/>
    </source>
</evidence>
<dbReference type="GeneID" id="24788876"/>
<evidence type="ECO:0000259" key="1">
    <source>
        <dbReference type="Pfam" id="PF13529"/>
    </source>
</evidence>
<proteinExistence type="predicted"/>
<accession>A0A0E3SLA2</accession>
<organism evidence="2 3">
    <name type="scientific">Methanosarcina barkeri 3</name>
    <dbReference type="NCBI Taxonomy" id="1434107"/>
    <lineage>
        <taxon>Archaea</taxon>
        <taxon>Methanobacteriati</taxon>
        <taxon>Methanobacteriota</taxon>
        <taxon>Stenosarchaea group</taxon>
        <taxon>Methanomicrobia</taxon>
        <taxon>Methanosarcinales</taxon>
        <taxon>Methanosarcinaceae</taxon>
        <taxon>Methanosarcina</taxon>
    </lineage>
</organism>
<dbReference type="EMBL" id="CP009517">
    <property type="protein sequence ID" value="AKB81922.1"/>
    <property type="molecule type" value="Genomic_DNA"/>
</dbReference>
<dbReference type="HOGENOM" id="CLU_060686_1_0_2"/>
<sequence>MKNLKTKMVFAIMLLMVALIPAVSAQKEDNYSVTAEEALEHANAHMISFIASDAPNFENWTGASIDPKPLELYDINGQKLFYQFSVYKNNNLIGRIDVCTDKTLGASVNNIEFGSKPFKVAEATKKSIEIAKNRYPTREIKSTNMVVYSYPRIGAMTVVKDKTTGKEYRIFVDAYTLDEVEDKPATEIEPGVWSMYDQLLMNGKDNNLKEWKKSDQLTNSIEQAASNKKVNINVSVTEENMKKLSTDAATTLITGKNLSVPLYGQERNYYCGPASCQMIGKYICNIYRTQNYIYDFQGWHNHNDPDGGISDSDAEDYCGYSQQEGGLGQSGTQINTIMSFTTAKTEINNYRPFFTMIPGHFRVCYGYGDTGIGLYYIYINDPLPVGSGHQTVEVNGAQERKRIYVRP</sequence>
<dbReference type="AlphaFoldDB" id="A0A0E3SLA2"/>
<keyword evidence="2" id="KW-0808">Transferase</keyword>
<name>A0A0E3SLA2_METBA</name>
<evidence type="ECO:0000313" key="3">
    <source>
        <dbReference type="Proteomes" id="UP000033066"/>
    </source>
</evidence>
<keyword evidence="3" id="KW-1185">Reference proteome</keyword>
<protein>
    <submittedName>
        <fullName evidence="2">GTPases-Sulfate adenylate transferase subunit 1</fullName>
    </submittedName>
</protein>
<dbReference type="Proteomes" id="UP000033066">
    <property type="component" value="Chromosome"/>
</dbReference>
<dbReference type="Gene3D" id="3.90.70.10">
    <property type="entry name" value="Cysteine proteinases"/>
    <property type="match status" value="1"/>
</dbReference>
<dbReference type="OrthoDB" id="133146at2157"/>